<organism evidence="3 4">
    <name type="scientific">Canicola haemoglobinophilus</name>
    <dbReference type="NCBI Taxonomy" id="733"/>
    <lineage>
        <taxon>Bacteria</taxon>
        <taxon>Pseudomonadati</taxon>
        <taxon>Pseudomonadota</taxon>
        <taxon>Gammaproteobacteria</taxon>
        <taxon>Pasteurellales</taxon>
        <taxon>Pasteurellaceae</taxon>
        <taxon>Canicola</taxon>
    </lineage>
</organism>
<dbReference type="AlphaFoldDB" id="A0A1V4AZ96"/>
<dbReference type="RefSeq" id="WP_078219151.1">
    <property type="nucleotide sequence ID" value="NZ_MUXZ01000032.1"/>
</dbReference>
<dbReference type="SUPFAM" id="SSF55307">
    <property type="entry name" value="Tubulin C-terminal domain-like"/>
    <property type="match status" value="1"/>
</dbReference>
<sequence length="232" mass="26086">MSNELKYDFSQPYQFLVLEHEENADTDAMLMDDDHFSKMEMLSHDAFVERTTQTKAQVAFLILNSSLDLELVKDFKQSAEHLYVVTLNDNINTDNYQATVNGIIHLQAEQLPKFYQAISSIFINSGLINIGKKDAINCLEQRISHLYSAELNVNNLEIELDKFVSKHEQNLAEATNLLIVLTTDTSLTLEQFALITEKIGETASNAQNIVVGTGLDVEQVENVFLVDVLAGK</sequence>
<name>A0A1V4AZ96_9PAST</name>
<keyword evidence="2" id="KW-0342">GTP-binding</keyword>
<dbReference type="GO" id="GO:0005525">
    <property type="term" value="F:GTP binding"/>
    <property type="evidence" value="ECO:0007669"/>
    <property type="project" value="UniProtKB-KW"/>
</dbReference>
<proteinExistence type="predicted"/>
<dbReference type="EMBL" id="UGHF01000001">
    <property type="protein sequence ID" value="STO59234.1"/>
    <property type="molecule type" value="Genomic_DNA"/>
</dbReference>
<keyword evidence="1" id="KW-0547">Nucleotide-binding</keyword>
<reference evidence="3 4" key="1">
    <citation type="submission" date="2018-06" db="EMBL/GenBank/DDBJ databases">
        <authorList>
            <consortium name="Pathogen Informatics"/>
            <person name="Doyle S."/>
        </authorList>
    </citation>
    <scope>NUCLEOTIDE SEQUENCE [LARGE SCALE GENOMIC DNA]</scope>
    <source>
        <strain evidence="3 4">NCTC1659</strain>
    </source>
</reference>
<evidence type="ECO:0000313" key="3">
    <source>
        <dbReference type="EMBL" id="STO59234.1"/>
    </source>
</evidence>
<evidence type="ECO:0000256" key="1">
    <source>
        <dbReference type="ARBA" id="ARBA00022741"/>
    </source>
</evidence>
<dbReference type="Proteomes" id="UP000254329">
    <property type="component" value="Unassembled WGS sequence"/>
</dbReference>
<evidence type="ECO:0000313" key="4">
    <source>
        <dbReference type="Proteomes" id="UP000254329"/>
    </source>
</evidence>
<gene>
    <name evidence="3" type="ORF">NCTC1659_00481</name>
</gene>
<accession>A0A1V4AZ96</accession>
<keyword evidence="4" id="KW-1185">Reference proteome</keyword>
<dbReference type="InterPro" id="IPR008280">
    <property type="entry name" value="Tub_FtsZ_C"/>
</dbReference>
<evidence type="ECO:0000256" key="2">
    <source>
        <dbReference type="ARBA" id="ARBA00023134"/>
    </source>
</evidence>
<protein>
    <submittedName>
        <fullName evidence="3">Uncharacterized protein</fullName>
    </submittedName>
</protein>